<dbReference type="InterPro" id="IPR029044">
    <property type="entry name" value="Nucleotide-diphossugar_trans"/>
</dbReference>
<evidence type="ECO:0000313" key="1">
    <source>
        <dbReference type="EMBL" id="GEK45306.1"/>
    </source>
</evidence>
<dbReference type="EMBL" id="BJUJ01000095">
    <property type="protein sequence ID" value="GEK45306.1"/>
    <property type="molecule type" value="Genomic_DNA"/>
</dbReference>
<evidence type="ECO:0000313" key="2">
    <source>
        <dbReference type="Proteomes" id="UP000321274"/>
    </source>
</evidence>
<dbReference type="InterPro" id="IPR008441">
    <property type="entry name" value="AfumC-like_glycosyl_Trfase"/>
</dbReference>
<keyword evidence="1" id="KW-0808">Transferase</keyword>
<comment type="caution">
    <text evidence="1">The sequence shown here is derived from an EMBL/GenBank/DDBJ whole genome shotgun (WGS) entry which is preliminary data.</text>
</comment>
<gene>
    <name evidence="1" type="ORF">AJO04nite_25640</name>
</gene>
<dbReference type="GO" id="GO:0016757">
    <property type="term" value="F:glycosyltransferase activity"/>
    <property type="evidence" value="ECO:0007669"/>
    <property type="project" value="InterPro"/>
</dbReference>
<name>A0AAV3WIB6_ACIJO</name>
<protein>
    <submittedName>
        <fullName evidence="1">Glycosyl transferase</fullName>
    </submittedName>
</protein>
<dbReference type="Gene3D" id="3.90.550.20">
    <property type="match status" value="1"/>
</dbReference>
<dbReference type="Pfam" id="PF05704">
    <property type="entry name" value="Caps_synth"/>
    <property type="match status" value="1"/>
</dbReference>
<proteinExistence type="predicted"/>
<dbReference type="SUPFAM" id="SSF53448">
    <property type="entry name" value="Nucleotide-diphospho-sugar transferases"/>
    <property type="match status" value="1"/>
</dbReference>
<accession>A0AAV3WIB6</accession>
<dbReference type="AlphaFoldDB" id="A0AAV3WIB6"/>
<reference evidence="1 2" key="1">
    <citation type="submission" date="2019-07" db="EMBL/GenBank/DDBJ databases">
        <title>Whole genome shotgun sequence of Acinetobacter johnsonii NBRC 102197.</title>
        <authorList>
            <person name="Hosoyama A."/>
            <person name="Uohara A."/>
            <person name="Ohji S."/>
            <person name="Ichikawa N."/>
        </authorList>
    </citation>
    <scope>NUCLEOTIDE SEQUENCE [LARGE SCALE GENOMIC DNA]</scope>
    <source>
        <strain evidence="1 2">NBRC 102197</strain>
    </source>
</reference>
<organism evidence="1 2">
    <name type="scientific">Acinetobacter johnsonii</name>
    <dbReference type="NCBI Taxonomy" id="40214"/>
    <lineage>
        <taxon>Bacteria</taxon>
        <taxon>Pseudomonadati</taxon>
        <taxon>Pseudomonadota</taxon>
        <taxon>Gammaproteobacteria</taxon>
        <taxon>Moraxellales</taxon>
        <taxon>Moraxellaceae</taxon>
        <taxon>Acinetobacter</taxon>
    </lineage>
</organism>
<sequence length="275" mass="32808">MFLNKKFKIDYNKNYIVREYLKKYTYSPTESFQISKIESLELPIWQLWFQGEESAPAIVKRCLDSVRKFSGNRKVILLTEDNIREYVELPQYIWDKKEQSIISNTHFSDILRVCLLEKFGGTWIDATVLLTDHIPQKILSQDFFAFSVPEGHINYDFHLFSNWFMHAQPNHPIVISIKESLLKYWESENKLVDYFIFHLISYNNIKSQDVLNDLWDKVYYIDNVAVHEMQFGLIEPYSEDKFEYYKKQSTIHKLTYKINKVNEGDLLDKLIQVGV</sequence>
<dbReference type="Proteomes" id="UP000321274">
    <property type="component" value="Unassembled WGS sequence"/>
</dbReference>